<reference evidence="3 4" key="1">
    <citation type="journal article" date="2017" name="Int. J. Parasitol.">
        <title>The genome of the protozoan parasite Cystoisospora suis and a reverse vaccinology approach to identify vaccine candidates.</title>
        <authorList>
            <person name="Palmieri N."/>
            <person name="Shrestha A."/>
            <person name="Ruttkowski B."/>
            <person name="Beck T."/>
            <person name="Vogl C."/>
            <person name="Tomley F."/>
            <person name="Blake D.P."/>
            <person name="Joachim A."/>
        </authorList>
    </citation>
    <scope>NUCLEOTIDE SEQUENCE [LARGE SCALE GENOMIC DNA]</scope>
    <source>
        <strain evidence="3 4">Wien I</strain>
    </source>
</reference>
<dbReference type="CDD" id="cd09917">
    <property type="entry name" value="F-box_SF"/>
    <property type="match status" value="1"/>
</dbReference>
<evidence type="ECO:0000313" key="4">
    <source>
        <dbReference type="Proteomes" id="UP000221165"/>
    </source>
</evidence>
<dbReference type="Proteomes" id="UP000221165">
    <property type="component" value="Unassembled WGS sequence"/>
</dbReference>
<dbReference type="SUPFAM" id="SSF81383">
    <property type="entry name" value="F-box domain"/>
    <property type="match status" value="1"/>
</dbReference>
<dbReference type="OrthoDB" id="330962at2759"/>
<dbReference type="RefSeq" id="XP_067924781.1">
    <property type="nucleotide sequence ID" value="XM_068063244.1"/>
</dbReference>
<sequence>MDGAEASRAVFVEPPPALREKFRCHHRKLSTCSDSTCLTSSSSATWQTVAGGSGIGDNQSLISGCSLTDTGEGGEDSPLPASVIFQIATFLTPVDVCHMSETCQRWRRICHSNFQPLWRDFVGRYFGRKYENYVAFTNEHDWRQLFIKIAAFITNLRKGKAEVRCFRSLLEPPECDSYEGCLAMTTDCSRLLWENGRILQCVDVNQGREVWRVVIKDRRDVSSRPSVVIGKTKVFLHIEQQVRVYELQDGSFVNVLSIPPEKSKEVRRTFAGEGRDDREENVTLPSRQVGGPQDEEGDDEEENPASNMPLDVSLRNMHFTFLTKRTLYVFHSETLDFLYKIRHRELTPTVDTIDDIDFCWAGNRCCSGPEGGECHECGHSGTRFRSQCQQSCKHIVTWLVRKSQSIQIWDVRDGSHVCSLQGYGGAPIQKVRHAMNWNDTREYFLASLDAEGTVRIWGSSPGMFYCLKELKPEYRTTVFRMSFSATHLMTMCKETVTSDVKITVWRFDQTAATDMLKKNDFPIETFRVSLQPPQDRYHAHHHYHHSHPFHHPWRHGEGETEGGSRSGMFLEETFLPGDFTIRSYHQEHGRSSPIVSTRTGSEDHRSIRIPSSSLQSSRDLLCHRLGNRQISTEPKLPPENATISVTSREVLGRKDSSLSSFSEERESEKYSPEFSDRIRQSSGNGSFGSPLLLEQDFDEVGDFRRRSLTRDRHATPATLHHPARLSCSGNSSSGSIGRQHQQQRLAIDPNDPYPHVKRSYLYTRGSTDSSNFTRTSSSLSQDENVPPAPVASPSLEFYSSQSQQVFSEKRTPDKQRRLNSITDMASGGMSQRVLMAAPRGYDDGCSCAFCYCGSSHRCLLQRSQSGNSSGPLVSSDFRCSRRPTRRGARETATHYRVIPLSQDPIWPAAVNFSRGVPPEVSLDSGDMHVLGHQGSEGDYGHSTNSPSSPDSRSSSLGRGTGGVVFGGTREPSSQQTQTESYLPVNSGSHNRLPSSTIANPVYMLPRHQDRRQFSISSSSSSLSCNDRTSVSLAATGKPSFSSTTSLRPPLLEKQLSFTAGGTAYYADFIDGHLLAVWYFSAGPGSGAGGGSGVDARGRYTALQYSLSNWKVFDCIKHKTDVESRGYLSFPLDGDSLKREKREGVQGDESTTHASSLHVNLGRQQQGLEGGGVTQAFSASRNALLQHYRHHDRPRREPMCRSEELSSVFPVNGAAGCVGGGASVGRTFSLASFPIQRSAGPPVFSMQDRGDVWTLLDWKCISLHPRGDLTVYNFCPSIVSSPSSSVSVVDKRDF</sequence>
<gene>
    <name evidence="3" type="ORF">CSUI_003046</name>
</gene>
<dbReference type="Gene3D" id="1.20.1280.50">
    <property type="match status" value="1"/>
</dbReference>
<dbReference type="Gene3D" id="2.130.10.10">
    <property type="entry name" value="YVTN repeat-like/Quinoprotein amine dehydrogenase"/>
    <property type="match status" value="1"/>
</dbReference>
<feature type="compositionally biased region" description="Polar residues" evidence="1">
    <location>
        <begin position="863"/>
        <end position="872"/>
    </location>
</feature>
<dbReference type="EMBL" id="MIGC01001305">
    <property type="protein sequence ID" value="PHJ23104.1"/>
    <property type="molecule type" value="Genomic_DNA"/>
</dbReference>
<feature type="compositionally biased region" description="Basic and acidic residues" evidence="1">
    <location>
        <begin position="650"/>
        <end position="679"/>
    </location>
</feature>
<evidence type="ECO:0000259" key="2">
    <source>
        <dbReference type="PROSITE" id="PS50181"/>
    </source>
</evidence>
<dbReference type="SMART" id="SM00256">
    <property type="entry name" value="FBOX"/>
    <property type="match status" value="1"/>
</dbReference>
<feature type="compositionally biased region" description="Basic and acidic residues" evidence="1">
    <location>
        <begin position="266"/>
        <end position="281"/>
    </location>
</feature>
<dbReference type="InterPro" id="IPR036047">
    <property type="entry name" value="F-box-like_dom_sf"/>
</dbReference>
<feature type="region of interest" description="Disordered" evidence="1">
    <location>
        <begin position="711"/>
        <end position="794"/>
    </location>
</feature>
<dbReference type="GeneID" id="94426455"/>
<proteinExistence type="predicted"/>
<dbReference type="SUPFAM" id="SSF50998">
    <property type="entry name" value="Quinoprotein alcohol dehydrogenase-like"/>
    <property type="match status" value="1"/>
</dbReference>
<feature type="region of interest" description="Disordered" evidence="1">
    <location>
        <begin position="628"/>
        <end position="691"/>
    </location>
</feature>
<dbReference type="PROSITE" id="PS50181">
    <property type="entry name" value="FBOX"/>
    <property type="match status" value="1"/>
</dbReference>
<feature type="region of interest" description="Disordered" evidence="1">
    <location>
        <begin position="266"/>
        <end position="309"/>
    </location>
</feature>
<evidence type="ECO:0000313" key="3">
    <source>
        <dbReference type="EMBL" id="PHJ23104.1"/>
    </source>
</evidence>
<accession>A0A2C6L6P0</accession>
<dbReference type="Pfam" id="PF12937">
    <property type="entry name" value="F-box-like"/>
    <property type="match status" value="1"/>
</dbReference>
<dbReference type="InterPro" id="IPR001810">
    <property type="entry name" value="F-box_dom"/>
</dbReference>
<feature type="compositionally biased region" description="Acidic residues" evidence="1">
    <location>
        <begin position="293"/>
        <end position="303"/>
    </location>
</feature>
<protein>
    <submittedName>
        <fullName evidence="3">F-box domain-containing protein</fullName>
    </submittedName>
</protein>
<keyword evidence="4" id="KW-1185">Reference proteome</keyword>
<dbReference type="InterPro" id="IPR015943">
    <property type="entry name" value="WD40/YVTN_repeat-like_dom_sf"/>
</dbReference>
<organism evidence="3 4">
    <name type="scientific">Cystoisospora suis</name>
    <dbReference type="NCBI Taxonomy" id="483139"/>
    <lineage>
        <taxon>Eukaryota</taxon>
        <taxon>Sar</taxon>
        <taxon>Alveolata</taxon>
        <taxon>Apicomplexa</taxon>
        <taxon>Conoidasida</taxon>
        <taxon>Coccidia</taxon>
        <taxon>Eucoccidiorida</taxon>
        <taxon>Eimeriorina</taxon>
        <taxon>Sarcocystidae</taxon>
        <taxon>Cystoisospora</taxon>
    </lineage>
</organism>
<feature type="region of interest" description="Disordered" evidence="1">
    <location>
        <begin position="863"/>
        <end position="890"/>
    </location>
</feature>
<feature type="compositionally biased region" description="Low complexity" evidence="1">
    <location>
        <begin position="726"/>
        <end position="737"/>
    </location>
</feature>
<feature type="compositionally biased region" description="Low complexity" evidence="1">
    <location>
        <begin position="942"/>
        <end position="957"/>
    </location>
</feature>
<evidence type="ECO:0000256" key="1">
    <source>
        <dbReference type="SAM" id="MobiDB-lite"/>
    </source>
</evidence>
<feature type="region of interest" description="Disordered" evidence="1">
    <location>
        <begin position="585"/>
        <end position="615"/>
    </location>
</feature>
<dbReference type="InterPro" id="IPR011047">
    <property type="entry name" value="Quinoprotein_ADH-like_sf"/>
</dbReference>
<feature type="region of interest" description="Disordered" evidence="1">
    <location>
        <begin position="923"/>
        <end position="996"/>
    </location>
</feature>
<comment type="caution">
    <text evidence="3">The sequence shown here is derived from an EMBL/GenBank/DDBJ whole genome shotgun (WGS) entry which is preliminary data.</text>
</comment>
<feature type="compositionally biased region" description="Low complexity" evidence="1">
    <location>
        <begin position="766"/>
        <end position="780"/>
    </location>
</feature>
<dbReference type="VEuPathDB" id="ToxoDB:CSUI_003046"/>
<feature type="compositionally biased region" description="Polar residues" evidence="1">
    <location>
        <begin position="970"/>
        <end position="996"/>
    </location>
</feature>
<name>A0A2C6L6P0_9APIC</name>
<feature type="domain" description="F-box" evidence="2">
    <location>
        <begin position="79"/>
        <end position="121"/>
    </location>
</feature>